<dbReference type="GO" id="GO:0016540">
    <property type="term" value="P:protein autoprocessing"/>
    <property type="evidence" value="ECO:0007669"/>
    <property type="project" value="InterPro"/>
</dbReference>
<feature type="domain" description="Hint" evidence="2">
    <location>
        <begin position="26"/>
        <end position="129"/>
    </location>
</feature>
<dbReference type="SMART" id="SM00306">
    <property type="entry name" value="HintN"/>
    <property type="match status" value="1"/>
</dbReference>
<proteinExistence type="predicted"/>
<dbReference type="InParanoid" id="D8T7Y5"/>
<dbReference type="eggNOG" id="KOG3638">
    <property type="taxonomic scope" value="Eukaryota"/>
</dbReference>
<feature type="signal peptide" evidence="1">
    <location>
        <begin position="1"/>
        <end position="21"/>
    </location>
</feature>
<dbReference type="InterPro" id="IPR050387">
    <property type="entry name" value="Hedgehog_Signaling"/>
</dbReference>
<feature type="chain" id="PRO_5003123354" description="Hint domain-containing protein" evidence="1">
    <location>
        <begin position="22"/>
        <end position="245"/>
    </location>
</feature>
<evidence type="ECO:0000313" key="3">
    <source>
        <dbReference type="EMBL" id="EFJ07237.1"/>
    </source>
</evidence>
<dbReference type="KEGG" id="smo:SELMODRAFT_429981"/>
<dbReference type="InterPro" id="IPR036844">
    <property type="entry name" value="Hint_dom_sf"/>
</dbReference>
<accession>D8T7Y5</accession>
<dbReference type="HOGENOM" id="CLU_052909_0_1_1"/>
<dbReference type="PANTHER" id="PTHR11889">
    <property type="entry name" value="HEDGEHOG"/>
    <property type="match status" value="1"/>
</dbReference>
<reference evidence="3 4" key="1">
    <citation type="journal article" date="2011" name="Science">
        <title>The Selaginella genome identifies genetic changes associated with the evolution of vascular plants.</title>
        <authorList>
            <person name="Banks J.A."/>
            <person name="Nishiyama T."/>
            <person name="Hasebe M."/>
            <person name="Bowman J.L."/>
            <person name="Gribskov M."/>
            <person name="dePamphilis C."/>
            <person name="Albert V.A."/>
            <person name="Aono N."/>
            <person name="Aoyama T."/>
            <person name="Ambrose B.A."/>
            <person name="Ashton N.W."/>
            <person name="Axtell M.J."/>
            <person name="Barker E."/>
            <person name="Barker M.S."/>
            <person name="Bennetzen J.L."/>
            <person name="Bonawitz N.D."/>
            <person name="Chapple C."/>
            <person name="Cheng C."/>
            <person name="Correa L.G."/>
            <person name="Dacre M."/>
            <person name="DeBarry J."/>
            <person name="Dreyer I."/>
            <person name="Elias M."/>
            <person name="Engstrom E.M."/>
            <person name="Estelle M."/>
            <person name="Feng L."/>
            <person name="Finet C."/>
            <person name="Floyd S.K."/>
            <person name="Frommer W.B."/>
            <person name="Fujita T."/>
            <person name="Gramzow L."/>
            <person name="Gutensohn M."/>
            <person name="Harholt J."/>
            <person name="Hattori M."/>
            <person name="Heyl A."/>
            <person name="Hirai T."/>
            <person name="Hiwatashi Y."/>
            <person name="Ishikawa M."/>
            <person name="Iwata M."/>
            <person name="Karol K.G."/>
            <person name="Koehler B."/>
            <person name="Kolukisaoglu U."/>
            <person name="Kubo M."/>
            <person name="Kurata T."/>
            <person name="Lalonde S."/>
            <person name="Li K."/>
            <person name="Li Y."/>
            <person name="Litt A."/>
            <person name="Lyons E."/>
            <person name="Manning G."/>
            <person name="Maruyama T."/>
            <person name="Michael T.P."/>
            <person name="Mikami K."/>
            <person name="Miyazaki S."/>
            <person name="Morinaga S."/>
            <person name="Murata T."/>
            <person name="Mueller-Roeber B."/>
            <person name="Nelson D.R."/>
            <person name="Obara M."/>
            <person name="Oguri Y."/>
            <person name="Olmstead R.G."/>
            <person name="Onodera N."/>
            <person name="Petersen B.L."/>
            <person name="Pils B."/>
            <person name="Prigge M."/>
            <person name="Rensing S.A."/>
            <person name="Riano-Pachon D.M."/>
            <person name="Roberts A.W."/>
            <person name="Sato Y."/>
            <person name="Scheller H.V."/>
            <person name="Schulz B."/>
            <person name="Schulz C."/>
            <person name="Shakirov E.V."/>
            <person name="Shibagaki N."/>
            <person name="Shinohara N."/>
            <person name="Shippen D.E."/>
            <person name="Soerensen I."/>
            <person name="Sotooka R."/>
            <person name="Sugimoto N."/>
            <person name="Sugita M."/>
            <person name="Sumikawa N."/>
            <person name="Tanurdzic M."/>
            <person name="Theissen G."/>
            <person name="Ulvskov P."/>
            <person name="Wakazuki S."/>
            <person name="Weng J.K."/>
            <person name="Willats W.W."/>
            <person name="Wipf D."/>
            <person name="Wolf P.G."/>
            <person name="Yang L."/>
            <person name="Zimmer A.D."/>
            <person name="Zhu Q."/>
            <person name="Mitros T."/>
            <person name="Hellsten U."/>
            <person name="Loque D."/>
            <person name="Otillar R."/>
            <person name="Salamov A."/>
            <person name="Schmutz J."/>
            <person name="Shapiro H."/>
            <person name="Lindquist E."/>
            <person name="Lucas S."/>
            <person name="Rokhsar D."/>
            <person name="Grigoriev I.V."/>
        </authorList>
    </citation>
    <scope>NUCLEOTIDE SEQUENCE [LARGE SCALE GENOMIC DNA]</scope>
</reference>
<gene>
    <name evidence="3" type="ORF">SELMODRAFT_429981</name>
</gene>
<dbReference type="AlphaFoldDB" id="D8T7Y5"/>
<dbReference type="Gene3D" id="2.170.16.10">
    <property type="entry name" value="Hedgehog/Intein (Hint) domain"/>
    <property type="match status" value="1"/>
</dbReference>
<dbReference type="Proteomes" id="UP000001514">
    <property type="component" value="Unassembled WGS sequence"/>
</dbReference>
<keyword evidence="4" id="KW-1185">Reference proteome</keyword>
<dbReference type="InterPro" id="IPR001767">
    <property type="entry name" value="Hedgehog_Hint"/>
</dbReference>
<evidence type="ECO:0000256" key="1">
    <source>
        <dbReference type="SAM" id="SignalP"/>
    </source>
</evidence>
<evidence type="ECO:0000313" key="4">
    <source>
        <dbReference type="Proteomes" id="UP000001514"/>
    </source>
</evidence>
<keyword evidence="1" id="KW-0732">Signal</keyword>
<dbReference type="EMBL" id="GL377687">
    <property type="protein sequence ID" value="EFJ07237.1"/>
    <property type="molecule type" value="Genomic_DNA"/>
</dbReference>
<dbReference type="Gramene" id="EFJ07237">
    <property type="protein sequence ID" value="EFJ07237"/>
    <property type="gene ID" value="SELMODRAFT_429981"/>
</dbReference>
<dbReference type="CDD" id="cd00081">
    <property type="entry name" value="Hint"/>
    <property type="match status" value="1"/>
</dbReference>
<dbReference type="SUPFAM" id="SSF51294">
    <property type="entry name" value="Hedgehog/intein (Hint) domain"/>
    <property type="match status" value="1"/>
</dbReference>
<dbReference type="Pfam" id="PF01079">
    <property type="entry name" value="Hint"/>
    <property type="match status" value="1"/>
</dbReference>
<organism evidence="4">
    <name type="scientific">Selaginella moellendorffii</name>
    <name type="common">Spikemoss</name>
    <dbReference type="NCBI Taxonomy" id="88036"/>
    <lineage>
        <taxon>Eukaryota</taxon>
        <taxon>Viridiplantae</taxon>
        <taxon>Streptophyta</taxon>
        <taxon>Embryophyta</taxon>
        <taxon>Tracheophyta</taxon>
        <taxon>Lycopodiopsida</taxon>
        <taxon>Selaginellales</taxon>
        <taxon>Selaginellaceae</taxon>
        <taxon>Selaginella</taxon>
    </lineage>
</organism>
<evidence type="ECO:0000259" key="2">
    <source>
        <dbReference type="SMART" id="SM00306"/>
    </source>
</evidence>
<protein>
    <recommendedName>
        <fullName evidence="2">Hint domain-containing protein</fullName>
    </recommendedName>
</protein>
<dbReference type="PANTHER" id="PTHR11889:SF31">
    <property type="entry name" value="PROTEIN HEDGEHOG"/>
    <property type="match status" value="1"/>
</dbReference>
<dbReference type="InterPro" id="IPR003587">
    <property type="entry name" value="Hint_dom_N"/>
</dbReference>
<sequence length="245" mass="26460">MAHTFLFATSLFAVLASAVLATNTNNSCFPGDATVQMYNGDLKLMRDLEVGDKLNVPGLKIAVSKNVFSDVYAFGHKDTDVISEFIQVHTASDMIELSEGHFIPVDAKGKLVYKRAKDLQVGETLWGSSQITELSKVEKLDLYNPFTLSGNIMVNNVEASSHSEWFLDSLFDAIGATEYLPYAYQAVLAPLRAIYNIVGKEIYGKGYAAVNSCVNVAEFGMKHGGSIALTIGINGVATAMLATKA</sequence>
<name>D8T7Y5_SELML</name>